<proteinExistence type="predicted"/>
<sequence length="477" mass="54268">METAISAITGDLISRVVSYLIKKCLDRPAIDGNLERLQQLLLRIHAVVEEADGRYITNSRMLMQLKFLVASMYQGYHLLDTFRCRSLAWSLIHEESTTSSIPLKRSRTIPGILRNFAESNNLRSVVENLEDAIANLSEFVMLLGGCERMCRRPYDAYLYIDNFMFGRHVEKQQVMNFLLSAPGCHGAPMVLPVIGGCTVGKKTLVSHVCKNDHVRSHFSSILFVHGDSIERMDDVKFSTEPTLVVAEFVKDVDDDRWVKFYSTIAEGSRVIIISRIQNLARFGTVKPFVLDSLSREEYRYLFKMLAFGSADEKDYPNLASVANQIAIVLNGSLVAANAIADLLRRNLDIQFWLRILRRFKGMVDYNLSKYGDHPKNILDNECPIDITTLSSSYPTSRFLMPPRVEKDNCRKRKLADISFGDLMNNGGMVIPDDKFVVVGWESRLPPYTRFVNDVEYAVMNHGSTISSRKRRSRHLIS</sequence>
<accession>A0ABC9AK41</accession>
<dbReference type="PANTHER" id="PTHR33377:SF25">
    <property type="entry name" value="OS10G0131500 PROTEIN"/>
    <property type="match status" value="1"/>
</dbReference>
<dbReference type="AlphaFoldDB" id="A0ABC9AK41"/>
<gene>
    <name evidence="1" type="ORF">URODEC1_LOCUS55533</name>
</gene>
<evidence type="ECO:0000313" key="1">
    <source>
        <dbReference type="EMBL" id="CAL4980156.1"/>
    </source>
</evidence>
<reference evidence="1 2" key="2">
    <citation type="submission" date="2024-10" db="EMBL/GenBank/DDBJ databases">
        <authorList>
            <person name="Ryan C."/>
        </authorList>
    </citation>
    <scope>NUCLEOTIDE SEQUENCE [LARGE SCALE GENOMIC DNA]</scope>
</reference>
<dbReference type="Proteomes" id="UP001497457">
    <property type="component" value="Chromosome 21rd"/>
</dbReference>
<dbReference type="InterPro" id="IPR027417">
    <property type="entry name" value="P-loop_NTPase"/>
</dbReference>
<dbReference type="PANTHER" id="PTHR33377">
    <property type="entry name" value="OS10G0134700 PROTEIN-RELATED"/>
    <property type="match status" value="1"/>
</dbReference>
<evidence type="ECO:0008006" key="3">
    <source>
        <dbReference type="Google" id="ProtNLM"/>
    </source>
</evidence>
<dbReference type="SUPFAM" id="SSF52540">
    <property type="entry name" value="P-loop containing nucleoside triphosphate hydrolases"/>
    <property type="match status" value="1"/>
</dbReference>
<name>A0ABC9AK41_9POAL</name>
<organism evidence="1 2">
    <name type="scientific">Urochloa decumbens</name>
    <dbReference type="NCBI Taxonomy" id="240449"/>
    <lineage>
        <taxon>Eukaryota</taxon>
        <taxon>Viridiplantae</taxon>
        <taxon>Streptophyta</taxon>
        <taxon>Embryophyta</taxon>
        <taxon>Tracheophyta</taxon>
        <taxon>Spermatophyta</taxon>
        <taxon>Magnoliopsida</taxon>
        <taxon>Liliopsida</taxon>
        <taxon>Poales</taxon>
        <taxon>Poaceae</taxon>
        <taxon>PACMAD clade</taxon>
        <taxon>Panicoideae</taxon>
        <taxon>Panicodae</taxon>
        <taxon>Paniceae</taxon>
        <taxon>Melinidinae</taxon>
        <taxon>Urochloa</taxon>
    </lineage>
</organism>
<keyword evidence="2" id="KW-1185">Reference proteome</keyword>
<reference evidence="2" key="1">
    <citation type="submission" date="2024-06" db="EMBL/GenBank/DDBJ databases">
        <authorList>
            <person name="Ryan C."/>
        </authorList>
    </citation>
    <scope>NUCLEOTIDE SEQUENCE [LARGE SCALE GENOMIC DNA]</scope>
</reference>
<dbReference type="EMBL" id="OZ075131">
    <property type="protein sequence ID" value="CAL4980156.1"/>
    <property type="molecule type" value="Genomic_DNA"/>
</dbReference>
<protein>
    <recommendedName>
        <fullName evidence="3">Rx N-terminal domain-containing protein</fullName>
    </recommendedName>
</protein>
<evidence type="ECO:0000313" key="2">
    <source>
        <dbReference type="Proteomes" id="UP001497457"/>
    </source>
</evidence>